<evidence type="ECO:0000313" key="2">
    <source>
        <dbReference type="EMBL" id="AXR80704.1"/>
    </source>
</evidence>
<protein>
    <submittedName>
        <fullName evidence="2">Uncharacterized protein</fullName>
    </submittedName>
</protein>
<proteinExistence type="predicted"/>
<dbReference type="AlphaFoldDB" id="A0A346PMF9"/>
<dbReference type="Proteomes" id="UP000258613">
    <property type="component" value="Chromosome"/>
</dbReference>
<accession>A0A346PMF9</accession>
<gene>
    <name evidence="2" type="ORF">AArcMg_0682</name>
</gene>
<organism evidence="2 3">
    <name type="scientific">Natrarchaeobaculum sulfurireducens</name>
    <dbReference type="NCBI Taxonomy" id="2044521"/>
    <lineage>
        <taxon>Archaea</taxon>
        <taxon>Methanobacteriati</taxon>
        <taxon>Methanobacteriota</taxon>
        <taxon>Stenosarchaea group</taxon>
        <taxon>Halobacteria</taxon>
        <taxon>Halobacteriales</taxon>
        <taxon>Natrialbaceae</taxon>
        <taxon>Natrarchaeobaculum</taxon>
    </lineage>
</organism>
<dbReference type="KEGG" id="nag:AArcMg_0682"/>
<sequence>MVEMVNVAPAVFALLVVAVTVLGGAAAVHYSMSDVDQGDAGYDLATDVSDAVVYGAALLSIVVAGIGAVAFAAIAVKGLTGSSYGGGR</sequence>
<keyword evidence="1" id="KW-1133">Transmembrane helix</keyword>
<keyword evidence="1" id="KW-0812">Transmembrane</keyword>
<evidence type="ECO:0000256" key="1">
    <source>
        <dbReference type="SAM" id="Phobius"/>
    </source>
</evidence>
<dbReference type="EMBL" id="CP027033">
    <property type="protein sequence ID" value="AXR80704.1"/>
    <property type="molecule type" value="Genomic_DNA"/>
</dbReference>
<keyword evidence="1" id="KW-0472">Membrane</keyword>
<evidence type="ECO:0000313" key="3">
    <source>
        <dbReference type="Proteomes" id="UP000258613"/>
    </source>
</evidence>
<feature type="transmembrane region" description="Helical" evidence="1">
    <location>
        <begin position="51"/>
        <end position="76"/>
    </location>
</feature>
<reference evidence="3" key="1">
    <citation type="submission" date="2018-02" db="EMBL/GenBank/DDBJ databases">
        <title>Phenotypic and genomic properties of facultatively anaerobic sulfur-reducing natronoarchaea from hypersaline soda lakes.</title>
        <authorList>
            <person name="Sorokin D.Y."/>
            <person name="Kublanov I.V."/>
            <person name="Roman P."/>
            <person name="Sinninghe Damste J.S."/>
            <person name="Golyshin P.N."/>
            <person name="Rojo D."/>
            <person name="Ciordia S."/>
            <person name="Mena M.D.C."/>
            <person name="Ferrer M."/>
            <person name="Messina E."/>
            <person name="Smedile F."/>
            <person name="La Spada G."/>
            <person name="La Cono V."/>
            <person name="Yakimov M.M."/>
        </authorList>
    </citation>
    <scope>NUCLEOTIDE SEQUENCE [LARGE SCALE GENOMIC DNA]</scope>
    <source>
        <strain evidence="3">AArc-Mg</strain>
    </source>
</reference>
<name>A0A346PMF9_9EURY</name>
<keyword evidence="3" id="KW-1185">Reference proteome</keyword>